<evidence type="ECO:0000256" key="3">
    <source>
        <dbReference type="ARBA" id="ARBA00022448"/>
    </source>
</evidence>
<feature type="transmembrane region" description="Helical" evidence="8">
    <location>
        <begin position="154"/>
        <end position="171"/>
    </location>
</feature>
<evidence type="ECO:0000256" key="4">
    <source>
        <dbReference type="ARBA" id="ARBA00022475"/>
    </source>
</evidence>
<dbReference type="Proteomes" id="UP000076335">
    <property type="component" value="Unassembled WGS sequence"/>
</dbReference>
<proteinExistence type="inferred from homology"/>
<gene>
    <name evidence="10" type="ORF">AUP42_05315</name>
</gene>
<dbReference type="AlphaFoldDB" id="A0A154L2Q6"/>
<feature type="transmembrane region" description="Helical" evidence="8">
    <location>
        <begin position="132"/>
        <end position="148"/>
    </location>
</feature>
<reference evidence="10 11" key="1">
    <citation type="submission" date="2015-12" db="EMBL/GenBank/DDBJ databases">
        <title>Genome sequence of Thalassospira lucentensis MCCC 1A02072.</title>
        <authorList>
            <person name="Lu L."/>
            <person name="Lai Q."/>
            <person name="Shao Z."/>
            <person name="Qian P."/>
        </authorList>
    </citation>
    <scope>NUCLEOTIDE SEQUENCE [LARGE SCALE GENOMIC DNA]</scope>
    <source>
        <strain evidence="10 11">MCCC 1A02072</strain>
    </source>
</reference>
<dbReference type="EMBL" id="LPVY01000021">
    <property type="protein sequence ID" value="KZB62365.1"/>
    <property type="molecule type" value="Genomic_DNA"/>
</dbReference>
<dbReference type="RefSeq" id="WP_062952935.1">
    <property type="nucleotide sequence ID" value="NZ_LPVY01000021.1"/>
</dbReference>
<evidence type="ECO:0000256" key="1">
    <source>
        <dbReference type="ARBA" id="ARBA00004651"/>
    </source>
</evidence>
<feature type="transmembrane region" description="Helical" evidence="8">
    <location>
        <begin position="218"/>
        <end position="238"/>
    </location>
</feature>
<keyword evidence="3" id="KW-0813">Transport</keyword>
<comment type="similarity">
    <text evidence="2">Belongs to the EamA transporter family.</text>
</comment>
<comment type="subcellular location">
    <subcellularLocation>
        <location evidence="1">Cell membrane</location>
        <topology evidence="1">Multi-pass membrane protein</topology>
    </subcellularLocation>
</comment>
<dbReference type="Pfam" id="PF00892">
    <property type="entry name" value="EamA"/>
    <property type="match status" value="1"/>
</dbReference>
<evidence type="ECO:0000256" key="7">
    <source>
        <dbReference type="ARBA" id="ARBA00023136"/>
    </source>
</evidence>
<dbReference type="PANTHER" id="PTHR22911">
    <property type="entry name" value="ACYL-MALONYL CONDENSING ENZYME-RELATED"/>
    <property type="match status" value="1"/>
</dbReference>
<dbReference type="OrthoDB" id="369870at2"/>
<evidence type="ECO:0000256" key="8">
    <source>
        <dbReference type="SAM" id="Phobius"/>
    </source>
</evidence>
<dbReference type="InterPro" id="IPR037185">
    <property type="entry name" value="EmrE-like"/>
</dbReference>
<evidence type="ECO:0000313" key="10">
    <source>
        <dbReference type="EMBL" id="KZB62365.1"/>
    </source>
</evidence>
<feature type="transmembrane region" description="Helical" evidence="8">
    <location>
        <begin position="245"/>
        <end position="266"/>
    </location>
</feature>
<feature type="transmembrane region" description="Helical" evidence="8">
    <location>
        <begin position="77"/>
        <end position="96"/>
    </location>
</feature>
<evidence type="ECO:0000313" key="11">
    <source>
        <dbReference type="Proteomes" id="UP000076335"/>
    </source>
</evidence>
<dbReference type="PANTHER" id="PTHR22911:SF137">
    <property type="entry name" value="SOLUTE CARRIER FAMILY 35 MEMBER G2-RELATED"/>
    <property type="match status" value="1"/>
</dbReference>
<feature type="transmembrane region" description="Helical" evidence="8">
    <location>
        <begin position="272"/>
        <end position="292"/>
    </location>
</feature>
<dbReference type="InterPro" id="IPR004626">
    <property type="entry name" value="RarD"/>
</dbReference>
<dbReference type="SUPFAM" id="SSF103481">
    <property type="entry name" value="Multidrug resistance efflux transporter EmrE"/>
    <property type="match status" value="2"/>
</dbReference>
<feature type="transmembrane region" description="Helical" evidence="8">
    <location>
        <begin position="108"/>
        <end position="125"/>
    </location>
</feature>
<name>A0A154L2Q6_9PROT</name>
<dbReference type="InterPro" id="IPR000620">
    <property type="entry name" value="EamA_dom"/>
</dbReference>
<evidence type="ECO:0000256" key="6">
    <source>
        <dbReference type="ARBA" id="ARBA00022989"/>
    </source>
</evidence>
<organism evidence="10 11">
    <name type="scientific">Thalassospira lucentensis</name>
    <dbReference type="NCBI Taxonomy" id="168935"/>
    <lineage>
        <taxon>Bacteria</taxon>
        <taxon>Pseudomonadati</taxon>
        <taxon>Pseudomonadota</taxon>
        <taxon>Alphaproteobacteria</taxon>
        <taxon>Rhodospirillales</taxon>
        <taxon>Thalassospiraceae</taxon>
        <taxon>Thalassospira</taxon>
    </lineage>
</organism>
<evidence type="ECO:0000256" key="2">
    <source>
        <dbReference type="ARBA" id="ARBA00007362"/>
    </source>
</evidence>
<protein>
    <submittedName>
        <fullName evidence="10">Permease</fullName>
    </submittedName>
</protein>
<keyword evidence="4" id="KW-1003">Cell membrane</keyword>
<keyword evidence="6 8" id="KW-1133">Transmembrane helix</keyword>
<keyword evidence="5 8" id="KW-0812">Transmembrane</keyword>
<dbReference type="NCBIfam" id="TIGR00688">
    <property type="entry name" value="rarD"/>
    <property type="match status" value="1"/>
</dbReference>
<feature type="transmembrane region" description="Helical" evidence="8">
    <location>
        <begin position="12"/>
        <end position="31"/>
    </location>
</feature>
<keyword evidence="7 8" id="KW-0472">Membrane</keyword>
<sequence length="302" mass="33568">MTSSQKPALIGAGPLAGLGAFVIWGFLGFYFKIIDFASPFEILAHRILWSAILTLTLVFVLKRRARLWELLSSRRTMGLLFLSSLLIAGNWVIYIWSVHIGHALEASLGYYIMPLIMLILGRIFFGEKLNRIQIVSVLVCFAGVLNLLVFFGSLPWIALSLSLLFGFYGVIRKFVPADPIAGLFIECLLLSPMAFGYLVWLGMSGNMAFGNLGIGNDILLISLGAVTTIPLVLFAFAARNMKFSALGLMQYLNPTIQFFVAVLLLGETFTKAHMITYALVWVGLGIFTWDNLRTARQLRRKS</sequence>
<feature type="transmembrane region" description="Helical" evidence="8">
    <location>
        <begin position="43"/>
        <end position="61"/>
    </location>
</feature>
<evidence type="ECO:0000259" key="9">
    <source>
        <dbReference type="Pfam" id="PF00892"/>
    </source>
</evidence>
<comment type="caution">
    <text evidence="10">The sequence shown here is derived from an EMBL/GenBank/DDBJ whole genome shotgun (WGS) entry which is preliminary data.</text>
</comment>
<evidence type="ECO:0000256" key="5">
    <source>
        <dbReference type="ARBA" id="ARBA00022692"/>
    </source>
</evidence>
<dbReference type="GO" id="GO:0005886">
    <property type="term" value="C:plasma membrane"/>
    <property type="evidence" value="ECO:0007669"/>
    <property type="project" value="UniProtKB-SubCell"/>
</dbReference>
<feature type="domain" description="EamA" evidence="9">
    <location>
        <begin position="13"/>
        <end position="146"/>
    </location>
</feature>
<accession>A0A154L2Q6</accession>
<feature type="transmembrane region" description="Helical" evidence="8">
    <location>
        <begin position="183"/>
        <end position="203"/>
    </location>
</feature>